<dbReference type="Gene3D" id="3.40.30.10">
    <property type="entry name" value="Glutaredoxin"/>
    <property type="match status" value="1"/>
</dbReference>
<evidence type="ECO:0000313" key="3">
    <source>
        <dbReference type="EMBL" id="AMR76299.1"/>
    </source>
</evidence>
<dbReference type="RefSeq" id="WP_062795723.1">
    <property type="nucleotide sequence ID" value="NZ_CP014844.1"/>
</dbReference>
<keyword evidence="1" id="KW-0732">Signal</keyword>
<feature type="chain" id="PRO_5007497836" evidence="1">
    <location>
        <begin position="26"/>
        <end position="164"/>
    </location>
</feature>
<dbReference type="InterPro" id="IPR036249">
    <property type="entry name" value="Thioredoxin-like_sf"/>
</dbReference>
<dbReference type="EMBL" id="CP014844">
    <property type="protein sequence ID" value="AMR76299.1"/>
    <property type="molecule type" value="Genomic_DNA"/>
</dbReference>
<keyword evidence="4" id="KW-1185">Reference proteome</keyword>
<proteinExistence type="predicted"/>
<dbReference type="InterPro" id="IPR013740">
    <property type="entry name" value="Redoxin"/>
</dbReference>
<reference evidence="3 4" key="1">
    <citation type="submission" date="2016-03" db="EMBL/GenBank/DDBJ databases">
        <title>Complete genome sequence of a novel chlorpyrifos degrading bacterium, Cupriavidus nantongensis sp. X1.</title>
        <authorList>
            <person name="Fang L."/>
        </authorList>
    </citation>
    <scope>NUCLEOTIDE SEQUENCE [LARGE SCALE GENOMIC DNA]</scope>
    <source>
        <strain evidence="3 4">X1</strain>
    </source>
</reference>
<dbReference type="Pfam" id="PF08534">
    <property type="entry name" value="Redoxin"/>
    <property type="match status" value="1"/>
</dbReference>
<dbReference type="STRING" id="1796606.A2G96_00250"/>
<evidence type="ECO:0000313" key="4">
    <source>
        <dbReference type="Proteomes" id="UP000075238"/>
    </source>
</evidence>
<feature type="signal peptide" evidence="1">
    <location>
        <begin position="1"/>
        <end position="25"/>
    </location>
</feature>
<gene>
    <name evidence="3" type="ORF">A2G96_00250</name>
</gene>
<organism evidence="3 4">
    <name type="scientific">Cupriavidus nantongensis</name>
    <dbReference type="NCBI Taxonomy" id="1796606"/>
    <lineage>
        <taxon>Bacteria</taxon>
        <taxon>Pseudomonadati</taxon>
        <taxon>Pseudomonadota</taxon>
        <taxon>Betaproteobacteria</taxon>
        <taxon>Burkholderiales</taxon>
        <taxon>Burkholderiaceae</taxon>
        <taxon>Cupriavidus</taxon>
    </lineage>
</organism>
<sequence length="164" mass="17978">MRAPAMLLRALLAASLMLAAAGAAALEVGDTVRLPEVRTLDGRTLSAAALAGKPLVVEYWASWCPFCAMQNPRLQKLYERTRGTPLQVLAISIDKDPREAADYMKKRGYTFPATMDSPALQAVFGKRKGLPELYVIDARGRVVQKEVGEMLEEDVAALERYAKP</sequence>
<name>A0A142JDY7_9BURK</name>
<protein>
    <submittedName>
        <fullName evidence="3">Alkyl hydroperoxide reductase</fullName>
    </submittedName>
</protein>
<dbReference type="InterPro" id="IPR050553">
    <property type="entry name" value="Thioredoxin_ResA/DsbE_sf"/>
</dbReference>
<dbReference type="OrthoDB" id="9811352at2"/>
<dbReference type="PANTHER" id="PTHR42852">
    <property type="entry name" value="THIOL:DISULFIDE INTERCHANGE PROTEIN DSBE"/>
    <property type="match status" value="1"/>
</dbReference>
<dbReference type="Proteomes" id="UP000075238">
    <property type="component" value="Chromosome 1"/>
</dbReference>
<evidence type="ECO:0000256" key="1">
    <source>
        <dbReference type="SAM" id="SignalP"/>
    </source>
</evidence>
<dbReference type="SUPFAM" id="SSF52833">
    <property type="entry name" value="Thioredoxin-like"/>
    <property type="match status" value="1"/>
</dbReference>
<dbReference type="CDD" id="cd02966">
    <property type="entry name" value="TlpA_like_family"/>
    <property type="match status" value="1"/>
</dbReference>
<feature type="domain" description="Thioredoxin" evidence="2">
    <location>
        <begin position="26"/>
        <end position="164"/>
    </location>
</feature>
<dbReference type="InterPro" id="IPR013766">
    <property type="entry name" value="Thioredoxin_domain"/>
</dbReference>
<dbReference type="PROSITE" id="PS51352">
    <property type="entry name" value="THIOREDOXIN_2"/>
    <property type="match status" value="1"/>
</dbReference>
<evidence type="ECO:0000259" key="2">
    <source>
        <dbReference type="PROSITE" id="PS51352"/>
    </source>
</evidence>
<dbReference type="AlphaFoldDB" id="A0A142JDY7"/>
<dbReference type="PANTHER" id="PTHR42852:SF13">
    <property type="entry name" value="PROTEIN DIPZ"/>
    <property type="match status" value="1"/>
</dbReference>
<accession>A0A142JDY7</accession>
<dbReference type="KEGG" id="cnan:A2G96_00250"/>
<dbReference type="GO" id="GO:0016491">
    <property type="term" value="F:oxidoreductase activity"/>
    <property type="evidence" value="ECO:0007669"/>
    <property type="project" value="InterPro"/>
</dbReference>